<name>A0AAD9EQ74_9PEZI</name>
<organism evidence="2 3">
    <name type="scientific">Colletotrichum chrysophilum</name>
    <dbReference type="NCBI Taxonomy" id="1836956"/>
    <lineage>
        <taxon>Eukaryota</taxon>
        <taxon>Fungi</taxon>
        <taxon>Dikarya</taxon>
        <taxon>Ascomycota</taxon>
        <taxon>Pezizomycotina</taxon>
        <taxon>Sordariomycetes</taxon>
        <taxon>Hypocreomycetidae</taxon>
        <taxon>Glomerellales</taxon>
        <taxon>Glomerellaceae</taxon>
        <taxon>Colletotrichum</taxon>
        <taxon>Colletotrichum gloeosporioides species complex</taxon>
    </lineage>
</organism>
<reference evidence="2" key="1">
    <citation type="submission" date="2023-01" db="EMBL/GenBank/DDBJ databases">
        <title>Colletotrichum chrysophilum M932 genome sequence.</title>
        <authorList>
            <person name="Baroncelli R."/>
        </authorList>
    </citation>
    <scope>NUCLEOTIDE SEQUENCE</scope>
    <source>
        <strain evidence="2">M932</strain>
    </source>
</reference>
<evidence type="ECO:0000313" key="3">
    <source>
        <dbReference type="Proteomes" id="UP001243330"/>
    </source>
</evidence>
<protein>
    <submittedName>
        <fullName evidence="2">Autophagy protein</fullName>
    </submittedName>
</protein>
<evidence type="ECO:0000313" key="2">
    <source>
        <dbReference type="EMBL" id="KAK1855782.1"/>
    </source>
</evidence>
<feature type="region of interest" description="Disordered" evidence="1">
    <location>
        <begin position="171"/>
        <end position="196"/>
    </location>
</feature>
<sequence>MCLRSNERKMIRDWKYSCLVCGLCDVIFELPMTGFWSTRPDPHLLNVNSRNPDIGRASDWITKSRLEILEELQFATPLLPSEASQDTPPLPPPLSSTSSLSQRPSFKMGWFDGWFGSSTSTSDPLKSLDPKLREFLERESPVKIQQQIQEAEQAAAAAATKAAAAAEAAISEATTSQTSHQNGADTTADSRPKVPKESLFQDGRYAHLWKTYRPYAEIEAESKTDHEKLMDVLDGYKERKHNIGRAALENCALQQEEWVNCMKSGSWEDRMQMCRHQVQRFEKCYTMQTRFLKALGYQSVYNRPAQVEEDIQMHADKLYQRMVEQEKAIEAAKQEGLPVPKFDLSIPAAVEAAPAIQPRPDLEKSWKEKLEQLPEEERAVEEAALRADLQAKAEVAKNVQKLWDEQEKEKQQRKAEGKATVMDRITGAFGGK</sequence>
<dbReference type="Proteomes" id="UP001243330">
    <property type="component" value="Unassembled WGS sequence"/>
</dbReference>
<feature type="region of interest" description="Disordered" evidence="1">
    <location>
        <begin position="404"/>
        <end position="432"/>
    </location>
</feature>
<accession>A0AAD9EQ74</accession>
<dbReference type="EMBL" id="JAQOWY010000017">
    <property type="protein sequence ID" value="KAK1855782.1"/>
    <property type="molecule type" value="Genomic_DNA"/>
</dbReference>
<keyword evidence="3" id="KW-1185">Reference proteome</keyword>
<gene>
    <name evidence="2" type="ORF">CCHR01_01638</name>
</gene>
<feature type="compositionally biased region" description="Basic and acidic residues" evidence="1">
    <location>
        <begin position="404"/>
        <end position="417"/>
    </location>
</feature>
<proteinExistence type="predicted"/>
<comment type="caution">
    <text evidence="2">The sequence shown here is derived from an EMBL/GenBank/DDBJ whole genome shotgun (WGS) entry which is preliminary data.</text>
</comment>
<evidence type="ECO:0000256" key="1">
    <source>
        <dbReference type="SAM" id="MobiDB-lite"/>
    </source>
</evidence>
<feature type="region of interest" description="Disordered" evidence="1">
    <location>
        <begin position="80"/>
        <end position="101"/>
    </location>
</feature>
<dbReference type="AlphaFoldDB" id="A0AAD9EQ74"/>